<feature type="compositionally biased region" description="Basic residues" evidence="1">
    <location>
        <begin position="1"/>
        <end position="19"/>
    </location>
</feature>
<protein>
    <submittedName>
        <fullName evidence="2">Uncharacterized protein</fullName>
    </submittedName>
</protein>
<comment type="caution">
    <text evidence="2">The sequence shown here is derived from an EMBL/GenBank/DDBJ whole genome shotgun (WGS) entry which is preliminary data.</text>
</comment>
<feature type="region of interest" description="Disordered" evidence="1">
    <location>
        <begin position="1"/>
        <end position="52"/>
    </location>
</feature>
<evidence type="ECO:0000256" key="1">
    <source>
        <dbReference type="SAM" id="MobiDB-lite"/>
    </source>
</evidence>
<accession>A0A8S1S4E8</accession>
<sequence>MQWVERKKKTQNNRNKKRRLNGEITNVQTSVNVYPEGNDTKKKNKKRDKDKD</sequence>
<dbReference type="EMBL" id="CAJJDP010000005">
    <property type="protein sequence ID" value="CAD8135016.1"/>
    <property type="molecule type" value="Genomic_DNA"/>
</dbReference>
<proteinExistence type="predicted"/>
<evidence type="ECO:0000313" key="2">
    <source>
        <dbReference type="EMBL" id="CAD8135016.1"/>
    </source>
</evidence>
<name>A0A8S1S4E8_PAROT</name>
<evidence type="ECO:0000313" key="3">
    <source>
        <dbReference type="Proteomes" id="UP000683925"/>
    </source>
</evidence>
<gene>
    <name evidence="2" type="ORF">POCTA_138.1.T0060175</name>
</gene>
<feature type="compositionally biased region" description="Polar residues" evidence="1">
    <location>
        <begin position="23"/>
        <end position="32"/>
    </location>
</feature>
<reference evidence="2" key="1">
    <citation type="submission" date="2021-01" db="EMBL/GenBank/DDBJ databases">
        <authorList>
            <consortium name="Genoscope - CEA"/>
            <person name="William W."/>
        </authorList>
    </citation>
    <scope>NUCLEOTIDE SEQUENCE</scope>
</reference>
<dbReference type="Proteomes" id="UP000683925">
    <property type="component" value="Unassembled WGS sequence"/>
</dbReference>
<keyword evidence="3" id="KW-1185">Reference proteome</keyword>
<organism evidence="2 3">
    <name type="scientific">Paramecium octaurelia</name>
    <dbReference type="NCBI Taxonomy" id="43137"/>
    <lineage>
        <taxon>Eukaryota</taxon>
        <taxon>Sar</taxon>
        <taxon>Alveolata</taxon>
        <taxon>Ciliophora</taxon>
        <taxon>Intramacronucleata</taxon>
        <taxon>Oligohymenophorea</taxon>
        <taxon>Peniculida</taxon>
        <taxon>Parameciidae</taxon>
        <taxon>Paramecium</taxon>
    </lineage>
</organism>
<dbReference type="AlphaFoldDB" id="A0A8S1S4E8"/>